<gene>
    <name evidence="1" type="ORF">LCGC14_2572780</name>
</gene>
<protein>
    <submittedName>
        <fullName evidence="1">Uncharacterized protein</fullName>
    </submittedName>
</protein>
<organism evidence="1">
    <name type="scientific">marine sediment metagenome</name>
    <dbReference type="NCBI Taxonomy" id="412755"/>
    <lineage>
        <taxon>unclassified sequences</taxon>
        <taxon>metagenomes</taxon>
        <taxon>ecological metagenomes</taxon>
    </lineage>
</organism>
<comment type="caution">
    <text evidence="1">The sequence shown here is derived from an EMBL/GenBank/DDBJ whole genome shotgun (WGS) entry which is preliminary data.</text>
</comment>
<name>A0A0F9CSZ4_9ZZZZ</name>
<reference evidence="1" key="1">
    <citation type="journal article" date="2015" name="Nature">
        <title>Complex archaea that bridge the gap between prokaryotes and eukaryotes.</title>
        <authorList>
            <person name="Spang A."/>
            <person name="Saw J.H."/>
            <person name="Jorgensen S.L."/>
            <person name="Zaremba-Niedzwiedzka K."/>
            <person name="Martijn J."/>
            <person name="Lind A.E."/>
            <person name="van Eijk R."/>
            <person name="Schleper C."/>
            <person name="Guy L."/>
            <person name="Ettema T.J."/>
        </authorList>
    </citation>
    <scope>NUCLEOTIDE SEQUENCE</scope>
</reference>
<proteinExistence type="predicted"/>
<dbReference type="AlphaFoldDB" id="A0A0F9CSZ4"/>
<accession>A0A0F9CSZ4</accession>
<dbReference type="EMBL" id="LAZR01042757">
    <property type="protein sequence ID" value="KKL08746.1"/>
    <property type="molecule type" value="Genomic_DNA"/>
</dbReference>
<sequence length="54" mass="6316">MVSDENMREFEVRVVYRVPYSLVREGTNLMIDVLSETVAQQVKEVVWKMKRGGL</sequence>
<evidence type="ECO:0000313" key="1">
    <source>
        <dbReference type="EMBL" id="KKL08746.1"/>
    </source>
</evidence>